<dbReference type="FunFam" id="1.10.1780.10:FF:000002">
    <property type="entry name" value="ATP-dependent Clp protease ATP-binding subunit ClpA"/>
    <property type="match status" value="1"/>
</dbReference>
<name>A0A1B7HYU0_9ENTR</name>
<keyword evidence="5 10" id="KW-0143">Chaperone</keyword>
<dbReference type="Proteomes" id="UP000078286">
    <property type="component" value="Unassembled WGS sequence"/>
</dbReference>
<dbReference type="Gene3D" id="1.10.1780.10">
    <property type="entry name" value="Clp, N-terminal domain"/>
    <property type="match status" value="1"/>
</dbReference>
<evidence type="ECO:0000313" key="14">
    <source>
        <dbReference type="Proteomes" id="UP000078286"/>
    </source>
</evidence>
<evidence type="ECO:0000256" key="8">
    <source>
        <dbReference type="ARBA" id="ARBA00067753"/>
    </source>
</evidence>
<dbReference type="GO" id="GO:0016887">
    <property type="term" value="F:ATP hydrolysis activity"/>
    <property type="evidence" value="ECO:0007669"/>
    <property type="project" value="InterPro"/>
</dbReference>
<accession>A0A1B7HYU0</accession>
<dbReference type="Gene3D" id="1.10.8.60">
    <property type="match status" value="2"/>
</dbReference>
<dbReference type="PRINTS" id="PR00300">
    <property type="entry name" value="CLPPROTEASEA"/>
</dbReference>
<evidence type="ECO:0000256" key="4">
    <source>
        <dbReference type="ARBA" id="ARBA00022840"/>
    </source>
</evidence>
<keyword evidence="2 9" id="KW-0677">Repeat</keyword>
<dbReference type="PROSITE" id="PS00870">
    <property type="entry name" value="CLPAB_1"/>
    <property type="match status" value="1"/>
</dbReference>
<evidence type="ECO:0000256" key="6">
    <source>
        <dbReference type="ARBA" id="ARBA00058529"/>
    </source>
</evidence>
<dbReference type="FunFam" id="1.10.8.60:FF:000011">
    <property type="entry name" value="ATP-dependent Clp protease ATP-binding subunit"/>
    <property type="match status" value="1"/>
</dbReference>
<dbReference type="CDD" id="cd00009">
    <property type="entry name" value="AAA"/>
    <property type="match status" value="1"/>
</dbReference>
<dbReference type="Gene3D" id="3.40.50.300">
    <property type="entry name" value="P-loop containing nucleotide triphosphate hydrolases"/>
    <property type="match status" value="2"/>
</dbReference>
<dbReference type="FunFam" id="3.40.50.300:FF:000268">
    <property type="entry name" value="ATP-dependent Clp protease, ATP-binding subunit ClpA"/>
    <property type="match status" value="1"/>
</dbReference>
<dbReference type="GO" id="GO:0005737">
    <property type="term" value="C:cytoplasm"/>
    <property type="evidence" value="ECO:0007669"/>
    <property type="project" value="TreeGrafter"/>
</dbReference>
<feature type="domain" description="Clp R" evidence="12">
    <location>
        <begin position="1"/>
        <end position="145"/>
    </location>
</feature>
<evidence type="ECO:0000256" key="1">
    <source>
        <dbReference type="ARBA" id="ARBA00008675"/>
    </source>
</evidence>
<dbReference type="EMBL" id="LXEO01000008">
    <property type="protein sequence ID" value="OAT20863.1"/>
    <property type="molecule type" value="Genomic_DNA"/>
</dbReference>
<dbReference type="InterPro" id="IPR027417">
    <property type="entry name" value="P-loop_NTPase"/>
</dbReference>
<dbReference type="NCBIfam" id="NF008263">
    <property type="entry name" value="PRK11034.1"/>
    <property type="match status" value="1"/>
</dbReference>
<comment type="subunit">
    <text evidence="7">Component of the ClpAP complex composed of six ClpA subunits assembled into a hexameric ring in the presence of ATP, and fourteen ClpP subunits arranged in two heptameric rings. Binds to ClpS.</text>
</comment>
<dbReference type="InterPro" id="IPR018368">
    <property type="entry name" value="ClpA/B_CS1"/>
</dbReference>
<comment type="similarity">
    <text evidence="1 10">Belongs to the ClpA/ClpB family.</text>
</comment>
<evidence type="ECO:0000256" key="3">
    <source>
        <dbReference type="ARBA" id="ARBA00022741"/>
    </source>
</evidence>
<comment type="caution">
    <text evidence="13">The sequence shown here is derived from an EMBL/GenBank/DDBJ whole genome shotgun (WGS) entry which is preliminary data.</text>
</comment>
<evidence type="ECO:0000256" key="7">
    <source>
        <dbReference type="ARBA" id="ARBA00064972"/>
    </source>
</evidence>
<dbReference type="AlphaFoldDB" id="A0A1B7HYU0"/>
<dbReference type="InterPro" id="IPR028299">
    <property type="entry name" value="ClpA/B_CS2"/>
</dbReference>
<dbReference type="RefSeq" id="WP_034456403.1">
    <property type="nucleotide sequence ID" value="NZ_LXEO01000008.1"/>
</dbReference>
<dbReference type="PANTHER" id="PTHR11638">
    <property type="entry name" value="ATP-DEPENDENT CLP PROTEASE"/>
    <property type="match status" value="1"/>
</dbReference>
<comment type="function">
    <text evidence="6">ATP-dependent specificity component of the ClpAP protease. It directs the protease to specific substrates. It has unfoldase activity. The primary function of the ClpA-ClpP complex appears to be the degradation of unfolded or abnormal proteins.</text>
</comment>
<dbReference type="GO" id="GO:0008233">
    <property type="term" value="F:peptidase activity"/>
    <property type="evidence" value="ECO:0007669"/>
    <property type="project" value="UniProtKB-KW"/>
</dbReference>
<dbReference type="InterPro" id="IPR013461">
    <property type="entry name" value="ClpA"/>
</dbReference>
<dbReference type="InterPro" id="IPR050130">
    <property type="entry name" value="ClpA_ClpB"/>
</dbReference>
<dbReference type="CDD" id="cd19499">
    <property type="entry name" value="RecA-like_ClpB_Hsp104-like"/>
    <property type="match status" value="1"/>
</dbReference>
<dbReference type="InterPro" id="IPR003593">
    <property type="entry name" value="AAA+_ATPase"/>
</dbReference>
<organism evidence="13 14">
    <name type="scientific">Buttiauxella noackiae ATCC 51607</name>
    <dbReference type="NCBI Taxonomy" id="1354255"/>
    <lineage>
        <taxon>Bacteria</taxon>
        <taxon>Pseudomonadati</taxon>
        <taxon>Pseudomonadota</taxon>
        <taxon>Gammaproteobacteria</taxon>
        <taxon>Enterobacterales</taxon>
        <taxon>Enterobacteriaceae</taxon>
        <taxon>Buttiauxella</taxon>
    </lineage>
</organism>
<feature type="region of interest" description="Disordered" evidence="11">
    <location>
        <begin position="141"/>
        <end position="162"/>
    </location>
</feature>
<dbReference type="FunFam" id="3.40.50.300:FF:000271">
    <property type="entry name" value="ATP-dependent Clp protease ATP-binding subunit ClpA"/>
    <property type="match status" value="1"/>
</dbReference>
<dbReference type="SMART" id="SM01086">
    <property type="entry name" value="ClpB_D2-small"/>
    <property type="match status" value="1"/>
</dbReference>
<evidence type="ECO:0000256" key="11">
    <source>
        <dbReference type="SAM" id="MobiDB-lite"/>
    </source>
</evidence>
<keyword evidence="3 10" id="KW-0547">Nucleotide-binding</keyword>
<dbReference type="GO" id="GO:0034605">
    <property type="term" value="P:cellular response to heat"/>
    <property type="evidence" value="ECO:0007669"/>
    <property type="project" value="TreeGrafter"/>
</dbReference>
<dbReference type="InterPro" id="IPR001270">
    <property type="entry name" value="ClpA/B"/>
</dbReference>
<dbReference type="PANTHER" id="PTHR11638:SF111">
    <property type="entry name" value="ATP-DEPENDENT CLP PROTEASE ATP-BINDING SUBUNIT CLPA"/>
    <property type="match status" value="1"/>
</dbReference>
<dbReference type="InterPro" id="IPR003959">
    <property type="entry name" value="ATPase_AAA_core"/>
</dbReference>
<keyword evidence="14" id="KW-1185">Reference proteome</keyword>
<dbReference type="SUPFAM" id="SSF81923">
    <property type="entry name" value="Double Clp-N motif"/>
    <property type="match status" value="1"/>
</dbReference>
<dbReference type="GO" id="GO:0005524">
    <property type="term" value="F:ATP binding"/>
    <property type="evidence" value="ECO:0007669"/>
    <property type="project" value="UniProtKB-KW"/>
</dbReference>
<evidence type="ECO:0000256" key="5">
    <source>
        <dbReference type="ARBA" id="ARBA00023186"/>
    </source>
</evidence>
<dbReference type="NCBIfam" id="TIGR02639">
    <property type="entry name" value="ClpA"/>
    <property type="match status" value="1"/>
</dbReference>
<gene>
    <name evidence="13" type="ORF">M979_0591</name>
</gene>
<keyword evidence="13" id="KW-0645">Protease</keyword>
<dbReference type="Pfam" id="PF07724">
    <property type="entry name" value="AAA_2"/>
    <property type="match status" value="1"/>
</dbReference>
<dbReference type="SMART" id="SM00382">
    <property type="entry name" value="AAA"/>
    <property type="match status" value="2"/>
</dbReference>
<sequence length="757" mass="84295">MLNQELELSLNMAFARAREHRHEFMTVEHLLLALLSNPSAREALEACSVDLVALRQELEAFIEQTTPVLPASEEERDTQPTLSFQRVLQRAVFHVQSSGRSEVTGANVLVAIFSEQESQAAYLLRKHEVSRLDVVNFISHGTRKDEPNQAPGAENPVNEEQAGGEERMENFTTNLNQLARVGGIDPLIGREKELERAIQVLCRRRKNNPLLVGESGVGKTAIAEGLAWRIVQGDVPEVIADCTIYALDIGSLLAGTKYRGDFEKRFKALLKQLEQDQNSILFIDEIHTIIGAGAASGGQVDAANLIKPLLSSGKIRVIGSTTYQEFSNIFEKDRALARRFQKIDITEPSVEETVQIINGLKPKYEAHHDVRYTAKAIRAAVELAVKYINDRHLPDKAIDVIDEAGARSRLMPVSKRKKTVNVADIETVVARIARIPEKSVSASDRDTLRSLDDRLKMLVFGQDKAIEALTEAIKMSRAGLGHDHKPVGSFLFAGPTGVGKTEVTVQLAKSLGIELLRFDMSEYMERHTVSRLIGAPPGYVGFDQGGLLTDAVIKHPHSVLLLDEIEKAHPDVFNLLLQVMDNGTLTDNNGRKADFRNVILVMTTNAGVRETERKSIGLIRQDNSTDAMEEIKKIFTPEFRNRLDNIIWFNHLSTDVIHQVVDKFIVELQVQLDQKGVSLEVSQEARDWLAEKGYDRAMGARPMTRVIQDNLKKPLANELLFGSLVDGGQVTVALDKENQKLIYNFHSAQKHKPEAAH</sequence>
<keyword evidence="4 10" id="KW-0067">ATP-binding</keyword>
<evidence type="ECO:0000256" key="2">
    <source>
        <dbReference type="ARBA" id="ARBA00022737"/>
    </source>
</evidence>
<reference evidence="13 14" key="1">
    <citation type="submission" date="2016-04" db="EMBL/GenBank/DDBJ databases">
        <title>ATOL: Assembling a taxonomically balanced genome-scale reconstruction of the evolutionary history of the Enterobacteriaceae.</title>
        <authorList>
            <person name="Plunkett G.III."/>
            <person name="Neeno-Eckwall E.C."/>
            <person name="Glasner J.D."/>
            <person name="Perna N.T."/>
        </authorList>
    </citation>
    <scope>NUCLEOTIDE SEQUENCE [LARGE SCALE GENOMIC DNA]</scope>
    <source>
        <strain evidence="13 14">ATCC 51607</strain>
    </source>
</reference>
<protein>
    <recommendedName>
        <fullName evidence="8">ATP-dependent Clp protease ATP-binding subunit ClpA</fullName>
    </recommendedName>
</protein>
<dbReference type="Pfam" id="PF10431">
    <property type="entry name" value="ClpB_D2-small"/>
    <property type="match status" value="1"/>
</dbReference>
<evidence type="ECO:0000259" key="12">
    <source>
        <dbReference type="PROSITE" id="PS51903"/>
    </source>
</evidence>
<dbReference type="Pfam" id="PF00004">
    <property type="entry name" value="AAA"/>
    <property type="match status" value="1"/>
</dbReference>
<dbReference type="PATRIC" id="fig|1354255.3.peg.606"/>
<dbReference type="GO" id="GO:0043335">
    <property type="term" value="P:protein unfolding"/>
    <property type="evidence" value="ECO:0007669"/>
    <property type="project" value="InterPro"/>
</dbReference>
<dbReference type="Pfam" id="PF02861">
    <property type="entry name" value="Clp_N"/>
    <property type="match status" value="1"/>
</dbReference>
<dbReference type="GO" id="GO:0006508">
    <property type="term" value="P:proteolysis"/>
    <property type="evidence" value="ECO:0007669"/>
    <property type="project" value="UniProtKB-KW"/>
</dbReference>
<dbReference type="Pfam" id="PF17871">
    <property type="entry name" value="AAA_lid_9"/>
    <property type="match status" value="1"/>
</dbReference>
<dbReference type="InterPro" id="IPR036628">
    <property type="entry name" value="Clp_N_dom_sf"/>
</dbReference>
<evidence type="ECO:0000313" key="13">
    <source>
        <dbReference type="EMBL" id="OAT20863.1"/>
    </source>
</evidence>
<dbReference type="InterPro" id="IPR019489">
    <property type="entry name" value="Clp_ATPase_C"/>
</dbReference>
<evidence type="ECO:0000256" key="9">
    <source>
        <dbReference type="PROSITE-ProRule" id="PRU01251"/>
    </source>
</evidence>
<dbReference type="InterPro" id="IPR041546">
    <property type="entry name" value="ClpA/ClpB_AAA_lid"/>
</dbReference>
<dbReference type="PROSITE" id="PS00871">
    <property type="entry name" value="CLPAB_2"/>
    <property type="match status" value="1"/>
</dbReference>
<dbReference type="InterPro" id="IPR004176">
    <property type="entry name" value="Clp_R_N"/>
</dbReference>
<evidence type="ECO:0000256" key="10">
    <source>
        <dbReference type="RuleBase" id="RU004432"/>
    </source>
</evidence>
<dbReference type="SUPFAM" id="SSF52540">
    <property type="entry name" value="P-loop containing nucleoside triphosphate hydrolases"/>
    <property type="match status" value="2"/>
</dbReference>
<dbReference type="PROSITE" id="PS51903">
    <property type="entry name" value="CLP_R"/>
    <property type="match status" value="1"/>
</dbReference>
<proteinExistence type="inferred from homology"/>
<keyword evidence="13" id="KW-0378">Hydrolase</keyword>